<dbReference type="GO" id="GO:0009037">
    <property type="term" value="F:tyrosine-based site-specific recombinase activity"/>
    <property type="evidence" value="ECO:0007669"/>
    <property type="project" value="UniProtKB-UniRule"/>
</dbReference>
<dbReference type="OrthoDB" id="9801717at2"/>
<feature type="active site" evidence="11">
    <location>
        <position position="247"/>
    </location>
</feature>
<dbReference type="SUPFAM" id="SSF56349">
    <property type="entry name" value="DNA breaking-rejoining enzymes"/>
    <property type="match status" value="1"/>
</dbReference>
<organism evidence="14 15">
    <name type="scientific">Pseudoalteromonas piscicida</name>
    <dbReference type="NCBI Taxonomy" id="43662"/>
    <lineage>
        <taxon>Bacteria</taxon>
        <taxon>Pseudomonadati</taxon>
        <taxon>Pseudomonadota</taxon>
        <taxon>Gammaproteobacteria</taxon>
        <taxon>Alteromonadales</taxon>
        <taxon>Pseudoalteromonadaceae</taxon>
        <taxon>Pseudoalteromonas</taxon>
    </lineage>
</organism>
<dbReference type="InterPro" id="IPR044068">
    <property type="entry name" value="CB"/>
</dbReference>
<protein>
    <recommendedName>
        <fullName evidence="3 11">Tyrosine recombinase XerC</fullName>
    </recommendedName>
</protein>
<comment type="caution">
    <text evidence="14">The sequence shown here is derived from an EMBL/GenBank/DDBJ whole genome shotgun (WGS) entry which is preliminary data.</text>
</comment>
<dbReference type="EMBL" id="NKHF01000098">
    <property type="protein sequence ID" value="PCK30078.1"/>
    <property type="molecule type" value="Genomic_DNA"/>
</dbReference>
<dbReference type="Proteomes" id="UP000228621">
    <property type="component" value="Unassembled WGS sequence"/>
</dbReference>
<dbReference type="PROSITE" id="PS51900">
    <property type="entry name" value="CB"/>
    <property type="match status" value="1"/>
</dbReference>
<dbReference type="Pfam" id="PF00589">
    <property type="entry name" value="Phage_integrase"/>
    <property type="match status" value="1"/>
</dbReference>
<proteinExistence type="inferred from homology"/>
<feature type="active site" evidence="11">
    <location>
        <position position="156"/>
    </location>
</feature>
<evidence type="ECO:0000259" key="12">
    <source>
        <dbReference type="PROSITE" id="PS51898"/>
    </source>
</evidence>
<gene>
    <name evidence="11 14" type="primary">xerC</name>
    <name evidence="14" type="ORF">CEX98_19385</name>
</gene>
<feature type="domain" description="Tyr recombinase" evidence="12">
    <location>
        <begin position="117"/>
        <end position="295"/>
    </location>
</feature>
<keyword evidence="4 11" id="KW-0963">Cytoplasm</keyword>
<dbReference type="InterPro" id="IPR004107">
    <property type="entry name" value="Integrase_SAM-like_N"/>
</dbReference>
<evidence type="ECO:0000256" key="11">
    <source>
        <dbReference type="HAMAP-Rule" id="MF_01808"/>
    </source>
</evidence>
<dbReference type="PROSITE" id="PS51898">
    <property type="entry name" value="TYR_RECOMBINASE"/>
    <property type="match status" value="1"/>
</dbReference>
<sequence length="307" mass="35159">MTQTPLSEPWLQPVDSFMAYLRHEKHYSDHTLTQYKTQLIQAAQYFCDHSPSWLEVSGEQIRRYSMKLRSQDYSPRTINLKLSCIRSLYRFLKQKSQSQQALVNPAQGIRGPKFQRPLPKNLDVDQMGQLLEIQPEDALAVRDKAMMELMYSSGLRLSELVGANLLDVKDGEIRVLGKGGKERVVPVGKKALKALDDWLQLRAQFASPEEPALFVSKLKRRISPRHVRARMKEWGLKQGVSTPIHPHKLRHSFASHMLESSGDLRAVQEMLGHASLSATQVYTHLDFQHLAKVYDSAHPRAKKQKDE</sequence>
<feature type="domain" description="Core-binding (CB)" evidence="13">
    <location>
        <begin position="8"/>
        <end position="93"/>
    </location>
</feature>
<evidence type="ECO:0000256" key="6">
    <source>
        <dbReference type="ARBA" id="ARBA00022829"/>
    </source>
</evidence>
<dbReference type="PANTHER" id="PTHR30349">
    <property type="entry name" value="PHAGE INTEGRASE-RELATED"/>
    <property type="match status" value="1"/>
</dbReference>
<accession>A0A2A5JKX4</accession>
<dbReference type="Gene3D" id="1.10.150.130">
    <property type="match status" value="1"/>
</dbReference>
<feature type="active site" evidence="11">
    <location>
        <position position="273"/>
    </location>
</feature>
<dbReference type="GO" id="GO:0003677">
    <property type="term" value="F:DNA binding"/>
    <property type="evidence" value="ECO:0007669"/>
    <property type="project" value="UniProtKB-UniRule"/>
</dbReference>
<dbReference type="CDD" id="cd00798">
    <property type="entry name" value="INT_XerDC_C"/>
    <property type="match status" value="1"/>
</dbReference>
<evidence type="ECO:0000256" key="8">
    <source>
        <dbReference type="ARBA" id="ARBA00023125"/>
    </source>
</evidence>
<evidence type="ECO:0000256" key="5">
    <source>
        <dbReference type="ARBA" id="ARBA00022618"/>
    </source>
</evidence>
<dbReference type="AlphaFoldDB" id="A0A2A5JKX4"/>
<comment type="function">
    <text evidence="11">Site-specific tyrosine recombinase, which acts by catalyzing the cutting and rejoining of the recombining DNA molecules. The XerC-XerD complex is essential to convert dimers of the bacterial chromosome into monomers to permit their segregation at cell division. It also contributes to the segregational stability of plasmids.</text>
</comment>
<evidence type="ECO:0000256" key="10">
    <source>
        <dbReference type="ARBA" id="ARBA00023306"/>
    </source>
</evidence>
<comment type="subunit">
    <text evidence="11">Forms a cyclic heterotetrameric complex composed of two molecules of XerC and two molecules of XerD.</text>
</comment>
<evidence type="ECO:0000256" key="4">
    <source>
        <dbReference type="ARBA" id="ARBA00022490"/>
    </source>
</evidence>
<keyword evidence="10 11" id="KW-0131">Cell cycle</keyword>
<keyword evidence="15" id="KW-1185">Reference proteome</keyword>
<dbReference type="GO" id="GO:0006313">
    <property type="term" value="P:DNA transposition"/>
    <property type="evidence" value="ECO:0007669"/>
    <property type="project" value="UniProtKB-UniRule"/>
</dbReference>
<keyword evidence="5 11" id="KW-0132">Cell division</keyword>
<dbReference type="Gene3D" id="1.10.443.10">
    <property type="entry name" value="Intergrase catalytic core"/>
    <property type="match status" value="1"/>
</dbReference>
<evidence type="ECO:0000259" key="13">
    <source>
        <dbReference type="PROSITE" id="PS51900"/>
    </source>
</evidence>
<dbReference type="HAMAP" id="MF_01808">
    <property type="entry name" value="Recomb_XerC_XerD"/>
    <property type="match status" value="1"/>
</dbReference>
<dbReference type="SUPFAM" id="SSF47823">
    <property type="entry name" value="lambda integrase-like, N-terminal domain"/>
    <property type="match status" value="1"/>
</dbReference>
<evidence type="ECO:0000256" key="9">
    <source>
        <dbReference type="ARBA" id="ARBA00023172"/>
    </source>
</evidence>
<dbReference type="InterPro" id="IPR002104">
    <property type="entry name" value="Integrase_catalytic"/>
</dbReference>
<evidence type="ECO:0000256" key="3">
    <source>
        <dbReference type="ARBA" id="ARBA00015804"/>
    </source>
</evidence>
<evidence type="ECO:0000313" key="15">
    <source>
        <dbReference type="Proteomes" id="UP000228621"/>
    </source>
</evidence>
<dbReference type="InterPro" id="IPR023009">
    <property type="entry name" value="Tyrosine_recombinase_XerC/XerD"/>
</dbReference>
<evidence type="ECO:0000256" key="2">
    <source>
        <dbReference type="ARBA" id="ARBA00006657"/>
    </source>
</evidence>
<dbReference type="GO" id="GO:0051301">
    <property type="term" value="P:cell division"/>
    <property type="evidence" value="ECO:0007669"/>
    <property type="project" value="UniProtKB-UniRule"/>
</dbReference>
<dbReference type="InterPro" id="IPR013762">
    <property type="entry name" value="Integrase-like_cat_sf"/>
</dbReference>
<comment type="similarity">
    <text evidence="2 11">Belongs to the 'phage' integrase family. XerC subfamily.</text>
</comment>
<dbReference type="PANTHER" id="PTHR30349:SF81">
    <property type="entry name" value="TYROSINE RECOMBINASE XERC"/>
    <property type="match status" value="1"/>
</dbReference>
<keyword evidence="8 11" id="KW-0238">DNA-binding</keyword>
<dbReference type="NCBIfam" id="TIGR02224">
    <property type="entry name" value="recomb_XerC"/>
    <property type="match status" value="1"/>
</dbReference>
<dbReference type="GO" id="GO:0007059">
    <property type="term" value="P:chromosome segregation"/>
    <property type="evidence" value="ECO:0007669"/>
    <property type="project" value="UniProtKB-UniRule"/>
</dbReference>
<name>A0A2A5JKX4_PSEO7</name>
<dbReference type="RefSeq" id="WP_099643662.1">
    <property type="nucleotide sequence ID" value="NZ_JAQPZX010000045.1"/>
</dbReference>
<keyword evidence="6 11" id="KW-0159">Chromosome partition</keyword>
<dbReference type="InterPro" id="IPR011931">
    <property type="entry name" value="Recomb_XerC"/>
</dbReference>
<feature type="active site" description="O-(3'-phospho-DNA)-tyrosine intermediate" evidence="11">
    <location>
        <position position="282"/>
    </location>
</feature>
<feature type="active site" evidence="11">
    <location>
        <position position="250"/>
    </location>
</feature>
<keyword evidence="9 11" id="KW-0233">DNA recombination</keyword>
<dbReference type="InterPro" id="IPR010998">
    <property type="entry name" value="Integrase_recombinase_N"/>
</dbReference>
<comment type="subcellular location">
    <subcellularLocation>
        <location evidence="1 11">Cytoplasm</location>
    </subcellularLocation>
</comment>
<dbReference type="Pfam" id="PF02899">
    <property type="entry name" value="Phage_int_SAM_1"/>
    <property type="match status" value="1"/>
</dbReference>
<feature type="active site" evidence="11">
    <location>
        <position position="178"/>
    </location>
</feature>
<dbReference type="GO" id="GO:0005737">
    <property type="term" value="C:cytoplasm"/>
    <property type="evidence" value="ECO:0007669"/>
    <property type="project" value="UniProtKB-SubCell"/>
</dbReference>
<dbReference type="InterPro" id="IPR011010">
    <property type="entry name" value="DNA_brk_join_enz"/>
</dbReference>
<dbReference type="InterPro" id="IPR050090">
    <property type="entry name" value="Tyrosine_recombinase_XerCD"/>
</dbReference>
<evidence type="ECO:0000256" key="1">
    <source>
        <dbReference type="ARBA" id="ARBA00004496"/>
    </source>
</evidence>
<keyword evidence="7 11" id="KW-0229">DNA integration</keyword>
<reference evidence="15" key="1">
    <citation type="journal article" date="2019" name="Genome Announc.">
        <title>Draft Genome Sequence of Pseudoalteromonas piscicida Strain 36Y ROTHPW, an Hypersaline Seawater Isolate from the South Coast of Sonora, Mexico.</title>
        <authorList>
            <person name="Sanchez-Diaz R."/>
            <person name="Molina-Garza Z.J."/>
            <person name="Cruz-Suarez L.E."/>
            <person name="Selvin J."/>
            <person name="Kiran G.S."/>
            <person name="Ibarra-Gamez J.C."/>
            <person name="Gomez-Gil B."/>
            <person name="Galaviz-Silva L."/>
        </authorList>
    </citation>
    <scope>NUCLEOTIDE SEQUENCE [LARGE SCALE GENOMIC DNA]</scope>
    <source>
        <strain evidence="15">36Y_RITHPW</strain>
    </source>
</reference>
<evidence type="ECO:0000256" key="7">
    <source>
        <dbReference type="ARBA" id="ARBA00022908"/>
    </source>
</evidence>
<evidence type="ECO:0000313" key="14">
    <source>
        <dbReference type="EMBL" id="PCK30078.1"/>
    </source>
</evidence>